<dbReference type="SUPFAM" id="SSF53335">
    <property type="entry name" value="S-adenosyl-L-methionine-dependent methyltransferases"/>
    <property type="match status" value="1"/>
</dbReference>
<name>A0AA88I5Y7_ARTSF</name>
<accession>A0AA88I5Y7</accession>
<evidence type="ECO:0000259" key="3">
    <source>
        <dbReference type="Pfam" id="PF13649"/>
    </source>
</evidence>
<dbReference type="EMBL" id="JAVRJZ010000007">
    <property type="protein sequence ID" value="KAK2720849.1"/>
    <property type="molecule type" value="Genomic_DNA"/>
</dbReference>
<evidence type="ECO:0000256" key="1">
    <source>
        <dbReference type="ARBA" id="ARBA00022603"/>
    </source>
</evidence>
<feature type="domain" description="Methyltransferase" evidence="3">
    <location>
        <begin position="37"/>
        <end position="140"/>
    </location>
</feature>
<dbReference type="Pfam" id="PF13649">
    <property type="entry name" value="Methyltransf_25"/>
    <property type="match status" value="1"/>
</dbReference>
<dbReference type="PANTHER" id="PTHR43861:SF1">
    <property type="entry name" value="TRANS-ACONITATE 2-METHYLTRANSFERASE"/>
    <property type="match status" value="1"/>
</dbReference>
<dbReference type="InterPro" id="IPR041698">
    <property type="entry name" value="Methyltransf_25"/>
</dbReference>
<sequence length="278" mass="31921">MEDAELYAISSAMQKRDASAAMATFIGEMEIKPGERILDIGCGTGEITRGLLAEWLSSASEIVGVDISWTMIEFARKFCTFPNLNGPNVVYKQMDIERTIEPRMLFPEGFDKIFSFYCLHWTTDLRQVLDNIYDLLKPGGETFLVFLAQNPIFTMYELMSYKPDWKEYMKDVSNFVPRTHYLKNPAEYFAQMALESKFDVRSCSTIEKSFLFENINHVRNAVRAVNPFTQRIPPALQEFFIQDCLQTLQEITGPAKNGKMTANYKLMTAHFRKTALSP</sequence>
<dbReference type="Gene3D" id="3.40.50.150">
    <property type="entry name" value="Vaccinia Virus protein VP39"/>
    <property type="match status" value="1"/>
</dbReference>
<dbReference type="Proteomes" id="UP001187531">
    <property type="component" value="Unassembled WGS sequence"/>
</dbReference>
<dbReference type="InterPro" id="IPR029063">
    <property type="entry name" value="SAM-dependent_MTases_sf"/>
</dbReference>
<comment type="caution">
    <text evidence="4">The sequence shown here is derived from an EMBL/GenBank/DDBJ whole genome shotgun (WGS) entry which is preliminary data.</text>
</comment>
<keyword evidence="1" id="KW-0489">Methyltransferase</keyword>
<evidence type="ECO:0000313" key="4">
    <source>
        <dbReference type="EMBL" id="KAK2720849.1"/>
    </source>
</evidence>
<evidence type="ECO:0000313" key="5">
    <source>
        <dbReference type="Proteomes" id="UP001187531"/>
    </source>
</evidence>
<keyword evidence="2" id="KW-0808">Transferase</keyword>
<dbReference type="GO" id="GO:0032259">
    <property type="term" value="P:methylation"/>
    <property type="evidence" value="ECO:0007669"/>
    <property type="project" value="UniProtKB-KW"/>
</dbReference>
<evidence type="ECO:0000256" key="2">
    <source>
        <dbReference type="ARBA" id="ARBA00022679"/>
    </source>
</evidence>
<dbReference type="PANTHER" id="PTHR43861">
    <property type="entry name" value="TRANS-ACONITATE 2-METHYLTRANSFERASE-RELATED"/>
    <property type="match status" value="1"/>
</dbReference>
<protein>
    <recommendedName>
        <fullName evidence="3">Methyltransferase domain-containing protein</fullName>
    </recommendedName>
</protein>
<keyword evidence="5" id="KW-1185">Reference proteome</keyword>
<dbReference type="GO" id="GO:0008168">
    <property type="term" value="F:methyltransferase activity"/>
    <property type="evidence" value="ECO:0007669"/>
    <property type="project" value="UniProtKB-KW"/>
</dbReference>
<gene>
    <name evidence="4" type="ORF">QYM36_004656</name>
</gene>
<dbReference type="AlphaFoldDB" id="A0AA88I5Y7"/>
<organism evidence="4 5">
    <name type="scientific">Artemia franciscana</name>
    <name type="common">Brine shrimp</name>
    <name type="synonym">Artemia sanfranciscana</name>
    <dbReference type="NCBI Taxonomy" id="6661"/>
    <lineage>
        <taxon>Eukaryota</taxon>
        <taxon>Metazoa</taxon>
        <taxon>Ecdysozoa</taxon>
        <taxon>Arthropoda</taxon>
        <taxon>Crustacea</taxon>
        <taxon>Branchiopoda</taxon>
        <taxon>Anostraca</taxon>
        <taxon>Artemiidae</taxon>
        <taxon>Artemia</taxon>
    </lineage>
</organism>
<dbReference type="CDD" id="cd02440">
    <property type="entry name" value="AdoMet_MTases"/>
    <property type="match status" value="1"/>
</dbReference>
<proteinExistence type="predicted"/>
<reference evidence="4" key="1">
    <citation type="submission" date="2023-07" db="EMBL/GenBank/DDBJ databases">
        <title>Chromosome-level genome assembly of Artemia franciscana.</title>
        <authorList>
            <person name="Jo E."/>
        </authorList>
    </citation>
    <scope>NUCLEOTIDE SEQUENCE</scope>
    <source>
        <tissue evidence="4">Whole body</tissue>
    </source>
</reference>